<dbReference type="Gene3D" id="3.40.50.2300">
    <property type="match status" value="1"/>
</dbReference>
<evidence type="ECO:0000313" key="11">
    <source>
        <dbReference type="EMBL" id="PNZ26431.1"/>
    </source>
</evidence>
<comment type="function">
    <text evidence="5">Dephosphorylates the phosphotyrosine-containing proteins.</text>
</comment>
<evidence type="ECO:0000256" key="4">
    <source>
        <dbReference type="ARBA" id="ARBA00022912"/>
    </source>
</evidence>
<dbReference type="CDD" id="cd16344">
    <property type="entry name" value="LMWPAP"/>
    <property type="match status" value="1"/>
</dbReference>
<comment type="caution">
    <text evidence="11">The sequence shown here is derived from an EMBL/GenBank/DDBJ whole genome shotgun (WGS) entry which is preliminary data.</text>
</comment>
<comment type="similarity">
    <text evidence="1">Belongs to the low molecular weight phosphotyrosine protein phosphatase family.</text>
</comment>
<dbReference type="PRINTS" id="PR00719">
    <property type="entry name" value="LMWPTPASE"/>
</dbReference>
<proteinExistence type="inferred from homology"/>
<evidence type="ECO:0000313" key="12">
    <source>
        <dbReference type="Proteomes" id="UP000242752"/>
    </source>
</evidence>
<keyword evidence="3" id="KW-0378">Hydrolase</keyword>
<keyword evidence="4" id="KW-0904">Protein phosphatase</keyword>
<gene>
    <name evidence="11" type="ORF">CD122_08285</name>
</gene>
<dbReference type="InterPro" id="IPR023485">
    <property type="entry name" value="Ptyr_pPase"/>
</dbReference>
<dbReference type="EMBL" id="PPRF01000054">
    <property type="protein sequence ID" value="PNZ26431.1"/>
    <property type="molecule type" value="Genomic_DNA"/>
</dbReference>
<dbReference type="Proteomes" id="UP000242752">
    <property type="component" value="Unassembled WGS sequence"/>
</dbReference>
<dbReference type="SMART" id="SM00226">
    <property type="entry name" value="LMWPc"/>
    <property type="match status" value="1"/>
</dbReference>
<dbReference type="InterPro" id="IPR017867">
    <property type="entry name" value="Tyr_phospatase_low_mol_wt"/>
</dbReference>
<evidence type="ECO:0000256" key="5">
    <source>
        <dbReference type="ARBA" id="ARBA00037193"/>
    </source>
</evidence>
<accession>A0A2K3YLI7</accession>
<keyword evidence="12" id="KW-1185">Reference proteome</keyword>
<evidence type="ECO:0000256" key="3">
    <source>
        <dbReference type="ARBA" id="ARBA00022801"/>
    </source>
</evidence>
<dbReference type="Pfam" id="PF01451">
    <property type="entry name" value="LMWPc"/>
    <property type="match status" value="1"/>
</dbReference>
<dbReference type="InterPro" id="IPR036196">
    <property type="entry name" value="Ptyr_pPase_sf"/>
</dbReference>
<evidence type="ECO:0000256" key="8">
    <source>
        <dbReference type="ARBA" id="ARBA00051722"/>
    </source>
</evidence>
<dbReference type="EC" id="3.1.3.48" evidence="2"/>
<dbReference type="AlphaFoldDB" id="A0A2K3YLI7"/>
<evidence type="ECO:0000259" key="10">
    <source>
        <dbReference type="SMART" id="SM00226"/>
    </source>
</evidence>
<evidence type="ECO:0000256" key="9">
    <source>
        <dbReference type="PIRSR" id="PIRSR617867-1"/>
    </source>
</evidence>
<feature type="active site" description="Nucleophile" evidence="9">
    <location>
        <position position="7"/>
    </location>
</feature>
<sequence>MKIVFVCTGNTCRSPMAEGIAKTYLPQHDIVSRGIMAQAGAPVASHTQQLLETHQHPVSAGATPFTNEDAQADLILTMTSGHAQHIRMLYGAETPVSTLSDYVGESLEVSDPYGGSYEVYEATFKQLTRLVQQLQRKLGTELV</sequence>
<feature type="domain" description="Phosphotyrosine protein phosphatase I" evidence="10">
    <location>
        <begin position="1"/>
        <end position="137"/>
    </location>
</feature>
<name>A0A2K3YLI7_9STAP</name>
<dbReference type="PANTHER" id="PTHR11717:SF31">
    <property type="entry name" value="LOW MOLECULAR WEIGHT PROTEIN-TYROSINE-PHOSPHATASE ETP-RELATED"/>
    <property type="match status" value="1"/>
</dbReference>
<feature type="active site" description="Nucleophile" evidence="9">
    <location>
        <position position="13"/>
    </location>
</feature>
<evidence type="ECO:0000256" key="2">
    <source>
        <dbReference type="ARBA" id="ARBA00013064"/>
    </source>
</evidence>
<evidence type="ECO:0000256" key="6">
    <source>
        <dbReference type="ARBA" id="ARBA00040312"/>
    </source>
</evidence>
<feature type="active site" description="Proton donor" evidence="9">
    <location>
        <position position="111"/>
    </location>
</feature>
<evidence type="ECO:0000256" key="1">
    <source>
        <dbReference type="ARBA" id="ARBA00011063"/>
    </source>
</evidence>
<dbReference type="RefSeq" id="WP_103358519.1">
    <property type="nucleotide sequence ID" value="NZ_CP113107.1"/>
</dbReference>
<evidence type="ECO:0000256" key="7">
    <source>
        <dbReference type="ARBA" id="ARBA00041820"/>
    </source>
</evidence>
<dbReference type="InterPro" id="IPR050438">
    <property type="entry name" value="LMW_PTPase"/>
</dbReference>
<dbReference type="SUPFAM" id="SSF52788">
    <property type="entry name" value="Phosphotyrosine protein phosphatases I"/>
    <property type="match status" value="1"/>
</dbReference>
<dbReference type="GO" id="GO:0004725">
    <property type="term" value="F:protein tyrosine phosphatase activity"/>
    <property type="evidence" value="ECO:0007669"/>
    <property type="project" value="UniProtKB-EC"/>
</dbReference>
<dbReference type="OrthoDB" id="9784339at2"/>
<reference evidence="11 12" key="1">
    <citation type="submission" date="2017-08" db="EMBL/GenBank/DDBJ databases">
        <title>Draft genome sequences of 64 type strains of genus Staph aureus.</title>
        <authorList>
            <person name="Cole K."/>
            <person name="Golubchik T."/>
            <person name="Russell J."/>
            <person name="Foster D."/>
            <person name="Llewelyn M."/>
            <person name="Wilson D."/>
            <person name="Crook D."/>
            <person name="Paul J."/>
        </authorList>
    </citation>
    <scope>NUCLEOTIDE SEQUENCE [LARGE SCALE GENOMIC DNA]</scope>
    <source>
        <strain evidence="11 12">DSM 21968</strain>
    </source>
</reference>
<organism evidence="11 12">
    <name type="scientific">Staphylococcus rostri</name>
    <dbReference type="NCBI Taxonomy" id="522262"/>
    <lineage>
        <taxon>Bacteria</taxon>
        <taxon>Bacillati</taxon>
        <taxon>Bacillota</taxon>
        <taxon>Bacilli</taxon>
        <taxon>Bacillales</taxon>
        <taxon>Staphylococcaceae</taxon>
        <taxon>Staphylococcus</taxon>
    </lineage>
</organism>
<dbReference type="PANTHER" id="PTHR11717">
    <property type="entry name" value="LOW MOLECULAR WEIGHT PROTEIN TYROSINE PHOSPHATASE"/>
    <property type="match status" value="1"/>
</dbReference>
<protein>
    <recommendedName>
        <fullName evidence="6">Low molecular weight protein-tyrosine-phosphatase PtpB</fullName>
        <ecNumber evidence="2">3.1.3.48</ecNumber>
    </recommendedName>
    <alternativeName>
        <fullName evidence="7">Phosphotyrosine phosphatase B</fullName>
    </alternativeName>
</protein>
<comment type="catalytic activity">
    <reaction evidence="8">
        <text>O-phospho-L-tyrosyl-[protein] + H2O = L-tyrosyl-[protein] + phosphate</text>
        <dbReference type="Rhea" id="RHEA:10684"/>
        <dbReference type="Rhea" id="RHEA-COMP:10136"/>
        <dbReference type="Rhea" id="RHEA-COMP:20101"/>
        <dbReference type="ChEBI" id="CHEBI:15377"/>
        <dbReference type="ChEBI" id="CHEBI:43474"/>
        <dbReference type="ChEBI" id="CHEBI:46858"/>
        <dbReference type="ChEBI" id="CHEBI:61978"/>
        <dbReference type="EC" id="3.1.3.48"/>
    </reaction>
</comment>